<dbReference type="Proteomes" id="UP000282433">
    <property type="component" value="Chromosome"/>
</dbReference>
<sequence length="245" mass="25712">MPAALVLSLLGQRLSLRTWGTNWQFSTKPKKTAHVAQQSSLHRSGAGSKATDEEKQKIGELTGRLYDMKTGVDTGAKSHGNWKNTMQQAGYQVQDFVVQVQGGQSALVAFAQQGSQLAGAFGPGGAVLGAVIAIGSAVAGTLVASLGKGKDAMEALQDATKTLDDVMTVSSNGVAALSDKYAEMARINLSVATAMKKQAELEVSNALAKLPSQIKDVTTEFITLTDRITSDFLAHLLALNCSTQT</sequence>
<evidence type="ECO:0000313" key="2">
    <source>
        <dbReference type="EMBL" id="VEB01274.1"/>
    </source>
</evidence>
<evidence type="ECO:0000313" key="3">
    <source>
        <dbReference type="Proteomes" id="UP000282433"/>
    </source>
</evidence>
<organism evidence="2 3">
    <name type="scientific">Klebsiella pneumoniae</name>
    <dbReference type="NCBI Taxonomy" id="573"/>
    <lineage>
        <taxon>Bacteria</taxon>
        <taxon>Pseudomonadati</taxon>
        <taxon>Pseudomonadota</taxon>
        <taxon>Gammaproteobacteria</taxon>
        <taxon>Enterobacterales</taxon>
        <taxon>Enterobacteriaceae</taxon>
        <taxon>Klebsiella/Raoultella group</taxon>
        <taxon>Klebsiella</taxon>
        <taxon>Klebsiella pneumoniae complex</taxon>
    </lineage>
</organism>
<gene>
    <name evidence="2" type="ORF">NCTC13635_01940</name>
</gene>
<protein>
    <submittedName>
        <fullName evidence="2">Phage tail length tape-measure protein 1</fullName>
    </submittedName>
</protein>
<name>A0A447RNF5_KLEPN</name>
<evidence type="ECO:0000256" key="1">
    <source>
        <dbReference type="SAM" id="MobiDB-lite"/>
    </source>
</evidence>
<reference evidence="2 3" key="1">
    <citation type="submission" date="2018-12" db="EMBL/GenBank/DDBJ databases">
        <authorList>
            <consortium name="Pathogen Informatics"/>
        </authorList>
    </citation>
    <scope>NUCLEOTIDE SEQUENCE [LARGE SCALE GENOMIC DNA]</scope>
    <source>
        <strain evidence="2 3">NCTC13635</strain>
    </source>
</reference>
<accession>A0A447RNF5</accession>
<proteinExistence type="predicted"/>
<dbReference type="AlphaFoldDB" id="A0A447RNF5"/>
<feature type="region of interest" description="Disordered" evidence="1">
    <location>
        <begin position="33"/>
        <end position="54"/>
    </location>
</feature>
<dbReference type="EMBL" id="LR134162">
    <property type="protein sequence ID" value="VEB01274.1"/>
    <property type="molecule type" value="Genomic_DNA"/>
</dbReference>